<dbReference type="InterPro" id="IPR020846">
    <property type="entry name" value="MFS_dom"/>
</dbReference>
<dbReference type="InterPro" id="IPR050189">
    <property type="entry name" value="MFS_Efflux_Transporters"/>
</dbReference>
<reference evidence="8" key="1">
    <citation type="journal article" date="2014" name="Int. J. Syst. Evol. Microbiol.">
        <title>Complete genome sequence of Corynebacterium casei LMG S-19264T (=DSM 44701T), isolated from a smear-ripened cheese.</title>
        <authorList>
            <consortium name="US DOE Joint Genome Institute (JGI-PGF)"/>
            <person name="Walter F."/>
            <person name="Albersmeier A."/>
            <person name="Kalinowski J."/>
            <person name="Ruckert C."/>
        </authorList>
    </citation>
    <scope>NUCLEOTIDE SEQUENCE</scope>
    <source>
        <strain evidence="8">JCM 4790</strain>
    </source>
</reference>
<sequence length="236" mass="24054">MSTRGGTLPAPGGVRAGRPRQASAARLPLVVYVLALGTFLMGTTEFVMAGLLPEIAGDLHVSVARTGLLITVFAVGTIVGAPLTAMLTLRFSTRLTLMLALGVFAVGHVVVAVGSGFTLLLVARFVTAIATGAFWAVANVAATRAAGPAASARALGLVGAGAMLANVVGVPLGAFAGRLMGWRGPFWTLAALAAAAIVMIARTVLHDGPARRTVSSSPLEISVEPGRPHWLVSRDE</sequence>
<feature type="transmembrane region" description="Helical" evidence="6">
    <location>
        <begin position="29"/>
        <end position="51"/>
    </location>
</feature>
<dbReference type="InterPro" id="IPR036259">
    <property type="entry name" value="MFS_trans_sf"/>
</dbReference>
<feature type="domain" description="Major facilitator superfamily (MFS) profile" evidence="7">
    <location>
        <begin position="30"/>
        <end position="236"/>
    </location>
</feature>
<dbReference type="Pfam" id="PF07690">
    <property type="entry name" value="MFS_1"/>
    <property type="match status" value="1"/>
</dbReference>
<accession>A0A918KMF6</accession>
<name>A0A918KMF6_9ACTN</name>
<evidence type="ECO:0000256" key="2">
    <source>
        <dbReference type="ARBA" id="ARBA00022475"/>
    </source>
</evidence>
<dbReference type="SUPFAM" id="SSF103473">
    <property type="entry name" value="MFS general substrate transporter"/>
    <property type="match status" value="1"/>
</dbReference>
<comment type="caution">
    <text evidence="8">The sequence shown here is derived from an EMBL/GenBank/DDBJ whole genome shotgun (WGS) entry which is preliminary data.</text>
</comment>
<gene>
    <name evidence="8" type="ORF">GCM10010358_23860</name>
</gene>
<proteinExistence type="predicted"/>
<evidence type="ECO:0000256" key="4">
    <source>
        <dbReference type="ARBA" id="ARBA00022989"/>
    </source>
</evidence>
<keyword evidence="9" id="KW-1185">Reference proteome</keyword>
<evidence type="ECO:0000256" key="6">
    <source>
        <dbReference type="SAM" id="Phobius"/>
    </source>
</evidence>
<dbReference type="PANTHER" id="PTHR43124:SF3">
    <property type="entry name" value="CHLORAMPHENICOL EFFLUX PUMP RV0191"/>
    <property type="match status" value="1"/>
</dbReference>
<organism evidence="8 9">
    <name type="scientific">Streptomyces minutiscleroticus</name>
    <dbReference type="NCBI Taxonomy" id="68238"/>
    <lineage>
        <taxon>Bacteria</taxon>
        <taxon>Bacillati</taxon>
        <taxon>Actinomycetota</taxon>
        <taxon>Actinomycetes</taxon>
        <taxon>Kitasatosporales</taxon>
        <taxon>Streptomycetaceae</taxon>
        <taxon>Streptomyces</taxon>
    </lineage>
</organism>
<keyword evidence="3 6" id="KW-0812">Transmembrane</keyword>
<evidence type="ECO:0000256" key="3">
    <source>
        <dbReference type="ARBA" id="ARBA00022692"/>
    </source>
</evidence>
<dbReference type="EMBL" id="BMVU01000008">
    <property type="protein sequence ID" value="GGX68758.1"/>
    <property type="molecule type" value="Genomic_DNA"/>
</dbReference>
<feature type="transmembrane region" description="Helical" evidence="6">
    <location>
        <begin position="186"/>
        <end position="205"/>
    </location>
</feature>
<dbReference type="InterPro" id="IPR011701">
    <property type="entry name" value="MFS"/>
</dbReference>
<evidence type="ECO:0000313" key="8">
    <source>
        <dbReference type="EMBL" id="GGX68758.1"/>
    </source>
</evidence>
<reference evidence="8" key="2">
    <citation type="submission" date="2020-09" db="EMBL/GenBank/DDBJ databases">
        <authorList>
            <person name="Sun Q."/>
            <person name="Ohkuma M."/>
        </authorList>
    </citation>
    <scope>NUCLEOTIDE SEQUENCE</scope>
    <source>
        <strain evidence="8">JCM 4790</strain>
    </source>
</reference>
<keyword evidence="4 6" id="KW-1133">Transmembrane helix</keyword>
<evidence type="ECO:0000313" key="9">
    <source>
        <dbReference type="Proteomes" id="UP000619244"/>
    </source>
</evidence>
<dbReference type="GO" id="GO:0005886">
    <property type="term" value="C:plasma membrane"/>
    <property type="evidence" value="ECO:0007669"/>
    <property type="project" value="UniProtKB-SubCell"/>
</dbReference>
<feature type="transmembrane region" description="Helical" evidence="6">
    <location>
        <begin position="121"/>
        <end position="142"/>
    </location>
</feature>
<dbReference type="GO" id="GO:0022857">
    <property type="term" value="F:transmembrane transporter activity"/>
    <property type="evidence" value="ECO:0007669"/>
    <property type="project" value="InterPro"/>
</dbReference>
<feature type="transmembrane region" description="Helical" evidence="6">
    <location>
        <begin position="63"/>
        <end position="83"/>
    </location>
</feature>
<keyword evidence="2" id="KW-1003">Cell membrane</keyword>
<keyword evidence="5 6" id="KW-0472">Membrane</keyword>
<comment type="subcellular location">
    <subcellularLocation>
        <location evidence="1">Cell membrane</location>
        <topology evidence="1">Multi-pass membrane protein</topology>
    </subcellularLocation>
</comment>
<dbReference type="PANTHER" id="PTHR43124">
    <property type="entry name" value="PURINE EFFLUX PUMP PBUE"/>
    <property type="match status" value="1"/>
</dbReference>
<dbReference type="AlphaFoldDB" id="A0A918KMF6"/>
<dbReference type="Gene3D" id="1.20.1250.20">
    <property type="entry name" value="MFS general substrate transporter like domains"/>
    <property type="match status" value="1"/>
</dbReference>
<dbReference type="PROSITE" id="PS50850">
    <property type="entry name" value="MFS"/>
    <property type="match status" value="1"/>
</dbReference>
<dbReference type="Proteomes" id="UP000619244">
    <property type="component" value="Unassembled WGS sequence"/>
</dbReference>
<evidence type="ECO:0000256" key="5">
    <source>
        <dbReference type="ARBA" id="ARBA00023136"/>
    </source>
</evidence>
<evidence type="ECO:0000256" key="1">
    <source>
        <dbReference type="ARBA" id="ARBA00004651"/>
    </source>
</evidence>
<dbReference type="RefSeq" id="WP_229919270.1">
    <property type="nucleotide sequence ID" value="NZ_BMVU01000008.1"/>
</dbReference>
<feature type="transmembrane region" description="Helical" evidence="6">
    <location>
        <begin position="95"/>
        <end position="115"/>
    </location>
</feature>
<evidence type="ECO:0000259" key="7">
    <source>
        <dbReference type="PROSITE" id="PS50850"/>
    </source>
</evidence>
<feature type="transmembrane region" description="Helical" evidence="6">
    <location>
        <begin position="154"/>
        <end position="174"/>
    </location>
</feature>
<protein>
    <recommendedName>
        <fullName evidence="7">Major facilitator superfamily (MFS) profile domain-containing protein</fullName>
    </recommendedName>
</protein>